<evidence type="ECO:0000313" key="3">
    <source>
        <dbReference type="EMBL" id="KAH0461065.1"/>
    </source>
</evidence>
<organism evidence="3 4">
    <name type="scientific">Dendrobium chrysotoxum</name>
    <name type="common">Orchid</name>
    <dbReference type="NCBI Taxonomy" id="161865"/>
    <lineage>
        <taxon>Eukaryota</taxon>
        <taxon>Viridiplantae</taxon>
        <taxon>Streptophyta</taxon>
        <taxon>Embryophyta</taxon>
        <taxon>Tracheophyta</taxon>
        <taxon>Spermatophyta</taxon>
        <taxon>Magnoliopsida</taxon>
        <taxon>Liliopsida</taxon>
        <taxon>Asparagales</taxon>
        <taxon>Orchidaceae</taxon>
        <taxon>Epidendroideae</taxon>
        <taxon>Malaxideae</taxon>
        <taxon>Dendrobiinae</taxon>
        <taxon>Dendrobium</taxon>
    </lineage>
</organism>
<protein>
    <recommendedName>
        <fullName evidence="2">PWWP domain-containing protein</fullName>
    </recommendedName>
</protein>
<dbReference type="PROSITE" id="PS50812">
    <property type="entry name" value="PWWP"/>
    <property type="match status" value="1"/>
</dbReference>
<dbReference type="CDD" id="cd05162">
    <property type="entry name" value="PWWP"/>
    <property type="match status" value="1"/>
</dbReference>
<sequence>MESSAGGDGGGVGVDCGVGTIVWVRRRNGSWWPGRILGSDELSASHLMSPRSGTPVKLLGREDASVDWYNLEKSKRVKAFRCGEFDACIERAEASQGTPIKKREKYARREDAILHALELEKKQLGLQQRKRGIATYVMSRKNSGSHRSEFSNLCSPESYIIHDDHVTDRKLSDKPQNILTETDFSEEENLNDPSYANNRSVKQFRWEDDNSEVMPRMRGLQDFGLRTAQSKKKLSQFDNWQKSRKPLDNYVEVPSGSGCNLEDAVHATNSKNCVSIKRKRSQSRLVEESLLRKRDRRRPLVQVLQSSAKLASHLFQCNYNTVGISMPAEKEQVQSICRAKRNRCVYLPRDLDETLEHAEHDSESMPANQIGASKFLDDPVDVVEGYISSGMIEANDSDSSEADYLEPNMGALANILTDTAHVLLPGSKDCEAPEFQVSDKFRRLNDPHSGLISQLNEHITDVSAEVGVSKWHMKGKRNCRNIGKRPMDASDGKIYSAENCNGCMNETTYEHKASSLNFERAELSNERALSWGLYAKRESFYNCDESDLIDKDLADNQLNIYDDWRNPVSLQTTKDDGRNHSSLSLNDSDNNSHGLTPSIWEADGPSNLTHRTFWEEPTENFHPVYASDIVNEMEPLLVDVDLKVEASYQGEHVPLVSLMSRLNGKAIVGHPVQIEILESGSTIHLFSKLDVISDETAAPQPMWRTGRRTAMQRVPRVNPLTTSVDDEDPALFQHSDHGSKPPSNKKAYSGYLNHQTRLPKKSIFRTRQSRSKKFQKKISKRLSSSSQKTRTLSSFASGDKLDDESSGVKLTRSNDIMEGLIKPEGSAPLVACVPVKVVFSRLLEAVGKPSSAVTHHIRMNSQAIRALS</sequence>
<evidence type="ECO:0000259" key="2">
    <source>
        <dbReference type="PROSITE" id="PS50812"/>
    </source>
</evidence>
<feature type="domain" description="PWWP" evidence="2">
    <location>
        <begin position="18"/>
        <end position="73"/>
    </location>
</feature>
<dbReference type="AlphaFoldDB" id="A0AAV7GYA8"/>
<dbReference type="Gene3D" id="2.30.30.140">
    <property type="match status" value="1"/>
</dbReference>
<proteinExistence type="predicted"/>
<name>A0AAV7GYA8_DENCH</name>
<gene>
    <name evidence="3" type="ORF">IEQ34_008640</name>
</gene>
<dbReference type="SUPFAM" id="SSF63748">
    <property type="entry name" value="Tudor/PWWP/MBT"/>
    <property type="match status" value="1"/>
</dbReference>
<dbReference type="PANTHER" id="PTHR33697:SF2">
    <property type="entry name" value="T17B22.17 PROTEIN"/>
    <property type="match status" value="1"/>
</dbReference>
<reference evidence="3 4" key="1">
    <citation type="journal article" date="2021" name="Hortic Res">
        <title>Chromosome-scale assembly of the Dendrobium chrysotoxum genome enhances the understanding of orchid evolution.</title>
        <authorList>
            <person name="Zhang Y."/>
            <person name="Zhang G.Q."/>
            <person name="Zhang D."/>
            <person name="Liu X.D."/>
            <person name="Xu X.Y."/>
            <person name="Sun W.H."/>
            <person name="Yu X."/>
            <person name="Zhu X."/>
            <person name="Wang Z.W."/>
            <person name="Zhao X."/>
            <person name="Zhong W.Y."/>
            <person name="Chen H."/>
            <person name="Yin W.L."/>
            <person name="Huang T."/>
            <person name="Niu S.C."/>
            <person name="Liu Z.J."/>
        </authorList>
    </citation>
    <scope>NUCLEOTIDE SEQUENCE [LARGE SCALE GENOMIC DNA]</scope>
    <source>
        <strain evidence="3">Lindl</strain>
    </source>
</reference>
<feature type="region of interest" description="Disordered" evidence="1">
    <location>
        <begin position="720"/>
        <end position="807"/>
    </location>
</feature>
<feature type="compositionally biased region" description="Basic residues" evidence="1">
    <location>
        <begin position="757"/>
        <end position="780"/>
    </location>
</feature>
<dbReference type="Proteomes" id="UP000775213">
    <property type="component" value="Unassembled WGS sequence"/>
</dbReference>
<dbReference type="InterPro" id="IPR044679">
    <property type="entry name" value="PWWP2-like"/>
</dbReference>
<feature type="region of interest" description="Disordered" evidence="1">
    <location>
        <begin position="571"/>
        <end position="603"/>
    </location>
</feature>
<dbReference type="InterPro" id="IPR000313">
    <property type="entry name" value="PWWP_dom"/>
</dbReference>
<evidence type="ECO:0000256" key="1">
    <source>
        <dbReference type="SAM" id="MobiDB-lite"/>
    </source>
</evidence>
<dbReference type="Pfam" id="PF00855">
    <property type="entry name" value="PWWP"/>
    <property type="match status" value="1"/>
</dbReference>
<feature type="compositionally biased region" description="Low complexity" evidence="1">
    <location>
        <begin position="580"/>
        <end position="593"/>
    </location>
</feature>
<keyword evidence="4" id="KW-1185">Reference proteome</keyword>
<dbReference type="PANTHER" id="PTHR33697">
    <property type="entry name" value="T17B22.17 PROTEIN-RELATED"/>
    <property type="match status" value="1"/>
</dbReference>
<feature type="compositionally biased region" description="Low complexity" evidence="1">
    <location>
        <begin position="781"/>
        <end position="794"/>
    </location>
</feature>
<comment type="caution">
    <text evidence="3">The sequence shown here is derived from an EMBL/GenBank/DDBJ whole genome shotgun (WGS) entry which is preliminary data.</text>
</comment>
<accession>A0AAV7GYA8</accession>
<dbReference type="EMBL" id="JAGFBR010000009">
    <property type="protein sequence ID" value="KAH0461065.1"/>
    <property type="molecule type" value="Genomic_DNA"/>
</dbReference>
<evidence type="ECO:0000313" key="4">
    <source>
        <dbReference type="Proteomes" id="UP000775213"/>
    </source>
</evidence>